<dbReference type="EMBL" id="NCKW01015637">
    <property type="protein sequence ID" value="POM62191.1"/>
    <property type="molecule type" value="Genomic_DNA"/>
</dbReference>
<evidence type="ECO:0000313" key="5">
    <source>
        <dbReference type="Proteomes" id="UP000237271"/>
    </source>
</evidence>
<feature type="transmembrane region" description="Helical" evidence="2">
    <location>
        <begin position="202"/>
        <end position="223"/>
    </location>
</feature>
<feature type="transmembrane region" description="Helical" evidence="2">
    <location>
        <begin position="599"/>
        <end position="615"/>
    </location>
</feature>
<evidence type="ECO:0000256" key="2">
    <source>
        <dbReference type="SAM" id="Phobius"/>
    </source>
</evidence>
<evidence type="ECO:0000256" key="1">
    <source>
        <dbReference type="SAM" id="MobiDB-lite"/>
    </source>
</evidence>
<protein>
    <submittedName>
        <fullName evidence="4">Acyltransferase family</fullName>
    </submittedName>
</protein>
<feature type="transmembrane region" description="Helical" evidence="2">
    <location>
        <begin position="394"/>
        <end position="412"/>
    </location>
</feature>
<feature type="transmembrane region" description="Helical" evidence="2">
    <location>
        <begin position="777"/>
        <end position="799"/>
    </location>
</feature>
<feature type="transmembrane region" description="Helical" evidence="2">
    <location>
        <begin position="806"/>
        <end position="825"/>
    </location>
</feature>
<feature type="transmembrane region" description="Helical" evidence="2">
    <location>
        <begin position="363"/>
        <end position="382"/>
    </location>
</feature>
<feature type="compositionally biased region" description="Low complexity" evidence="1">
    <location>
        <begin position="32"/>
        <end position="51"/>
    </location>
</feature>
<dbReference type="InterPro" id="IPR002656">
    <property type="entry name" value="Acyl_transf_3_dom"/>
</dbReference>
<feature type="transmembrane region" description="Helical" evidence="2">
    <location>
        <begin position="745"/>
        <end position="765"/>
    </location>
</feature>
<evidence type="ECO:0000313" key="4">
    <source>
        <dbReference type="EMBL" id="POM62191.1"/>
    </source>
</evidence>
<comment type="caution">
    <text evidence="4">The sequence shown here is derived from an EMBL/GenBank/DDBJ whole genome shotgun (WGS) entry which is preliminary data.</text>
</comment>
<feature type="domain" description="Acyltransferase 3" evidence="3">
    <location>
        <begin position="77"/>
        <end position="405"/>
    </location>
</feature>
<dbReference type="Proteomes" id="UP000237271">
    <property type="component" value="Unassembled WGS sequence"/>
</dbReference>
<reference evidence="4 5" key="1">
    <citation type="journal article" date="2017" name="Genome Biol. Evol.">
        <title>Phytophthora megakarya and P. palmivora, closely related causal agents of cacao black pod rot, underwent increases in genome sizes and gene numbers by different mechanisms.</title>
        <authorList>
            <person name="Ali S.S."/>
            <person name="Shao J."/>
            <person name="Lary D.J."/>
            <person name="Kronmiller B."/>
            <person name="Shen D."/>
            <person name="Strem M.D."/>
            <person name="Amoako-Attah I."/>
            <person name="Akrofi A.Y."/>
            <person name="Begoude B.A."/>
            <person name="Ten Hoopen G.M."/>
            <person name="Coulibaly K."/>
            <person name="Kebe B.I."/>
            <person name="Melnick R.L."/>
            <person name="Guiltinan M.J."/>
            <person name="Tyler B.M."/>
            <person name="Meinhardt L.W."/>
            <person name="Bailey B.A."/>
        </authorList>
    </citation>
    <scope>NUCLEOTIDE SEQUENCE [LARGE SCALE GENOMIC DNA]</scope>
    <source>
        <strain evidence="5">sbr112.9</strain>
    </source>
</reference>
<dbReference type="OrthoDB" id="207378at2759"/>
<dbReference type="PANTHER" id="PTHR23028:SF53">
    <property type="entry name" value="ACYL_TRANSF_3 DOMAIN-CONTAINING PROTEIN"/>
    <property type="match status" value="1"/>
</dbReference>
<dbReference type="PANTHER" id="PTHR23028">
    <property type="entry name" value="ACETYLTRANSFERASE"/>
    <property type="match status" value="1"/>
</dbReference>
<feature type="transmembrane region" description="Helical" evidence="2">
    <location>
        <begin position="702"/>
        <end position="724"/>
    </location>
</feature>
<dbReference type="GO" id="GO:0000271">
    <property type="term" value="P:polysaccharide biosynthetic process"/>
    <property type="evidence" value="ECO:0007669"/>
    <property type="project" value="TreeGrafter"/>
</dbReference>
<feature type="transmembrane region" description="Helical" evidence="2">
    <location>
        <begin position="547"/>
        <end position="568"/>
    </location>
</feature>
<feature type="transmembrane region" description="Helical" evidence="2">
    <location>
        <begin position="331"/>
        <end position="351"/>
    </location>
</feature>
<dbReference type="GO" id="GO:0016020">
    <property type="term" value="C:membrane"/>
    <property type="evidence" value="ECO:0007669"/>
    <property type="project" value="TreeGrafter"/>
</dbReference>
<proteinExistence type="predicted"/>
<gene>
    <name evidence="4" type="ORF">PHPALM_28685</name>
</gene>
<feature type="compositionally biased region" description="Polar residues" evidence="1">
    <location>
        <begin position="52"/>
        <end position="65"/>
    </location>
</feature>
<keyword evidence="4" id="KW-0012">Acyltransferase</keyword>
<dbReference type="InterPro" id="IPR050879">
    <property type="entry name" value="Acyltransferase_3"/>
</dbReference>
<keyword evidence="2" id="KW-0472">Membrane</keyword>
<feature type="transmembrane region" description="Helical" evidence="2">
    <location>
        <begin position="101"/>
        <end position="124"/>
    </location>
</feature>
<dbReference type="GO" id="GO:0016747">
    <property type="term" value="F:acyltransferase activity, transferring groups other than amino-acyl groups"/>
    <property type="evidence" value="ECO:0007669"/>
    <property type="project" value="InterPro"/>
</dbReference>
<feature type="transmembrane region" description="Helical" evidence="2">
    <location>
        <begin position="837"/>
        <end position="855"/>
    </location>
</feature>
<accession>A0A2P4X9G1</accession>
<feature type="transmembrane region" description="Helical" evidence="2">
    <location>
        <begin position="298"/>
        <end position="319"/>
    </location>
</feature>
<feature type="transmembrane region" description="Helical" evidence="2">
    <location>
        <begin position="646"/>
        <end position="666"/>
    </location>
</feature>
<feature type="transmembrane region" description="Helical" evidence="2">
    <location>
        <begin position="673"/>
        <end position="690"/>
    </location>
</feature>
<dbReference type="Pfam" id="PF01757">
    <property type="entry name" value="Acyl_transf_3"/>
    <property type="match status" value="2"/>
</dbReference>
<sequence>MLKTSRNDTPTGEELKLDTSNTPVGEIQLRVSDVSQASETSTSSSDSENQAFVGQTNASPKSSVDQLPVSKPPTKVLFLDGVRGLAAILVVTQHSKEYLQGLNLGAVAVDAFFVLSSFLLTWLFMKKSMKLLAQGASIRTWGYTLVDYFSKRFFRVYPLFALTVIAISFMSDEDKQRYYLFKNPGDFDLYQVLTFEFNHRQFVLWTLPLEIAYYFVIPVFVLVILSMRRYWWLAVVPLAVWVVHQGVYEYRTSHTPLEPHIPTFMSGSLAAVVFVKLDSWIKKTDFKFCWWHSLMLRAFEGAVIAVLLSVCFKGLFFDWVKTNPVPVAKGFPFVSALLTAIFVIEMLRPSCLSTMFEWSVLRYWGKISFSVYLLHSFVIWNPTISSQPKYFNRLFARFFLILLLATTSYYMIEYPSQMLAQRISRFLAAQESNGASGSLVKFTCINMRNKRTAMEINPDGAIELDVIELSNEETSTSSLESEDQTFVGQAQASTKSSVEKLPDVKPLKPTPPPIPQTKVLFLDGIRGLAAMMVVVQHSKEFYPKLHLGSAAVDIFFILSSFLLTWLFMKKSMKLLAQGASIRTWVFTLLDYFQKRFFRVYPLFAVTVVVLHFLSFEDQRRYFIVKKPNRVELFKTLTFEYDHRYHVFWTLPLEIEYYFIIPIFVLVTLRMRRYWWVAAIPLFMWIVHEGWTLVRNSHTPLSLHLHTFMLGSLAAVVFVKLDLWIKKTGFKFRLWHTVLLRAVEGLIIALMLSVLFHGLLFDWVMASPAPPPEGFPFISVYVASILVIEIIQPSCVSTMFEWSVLRFWGKISFSIYLLHTFVVMYPPISHQPNYFNRLFARLFLVIALATTSYYLIEYPSQLMAQRISRFLAAQEKKNSGSLARFTIMEKINLKKQRSAVDMK</sequence>
<organism evidence="4 5">
    <name type="scientific">Phytophthora palmivora</name>
    <dbReference type="NCBI Taxonomy" id="4796"/>
    <lineage>
        <taxon>Eukaryota</taxon>
        <taxon>Sar</taxon>
        <taxon>Stramenopiles</taxon>
        <taxon>Oomycota</taxon>
        <taxon>Peronosporomycetes</taxon>
        <taxon>Peronosporales</taxon>
        <taxon>Peronosporaceae</taxon>
        <taxon>Phytophthora</taxon>
    </lineage>
</organism>
<keyword evidence="4" id="KW-0808">Transferase</keyword>
<feature type="transmembrane region" description="Helical" evidence="2">
    <location>
        <begin position="230"/>
        <end position="248"/>
    </location>
</feature>
<evidence type="ECO:0000259" key="3">
    <source>
        <dbReference type="Pfam" id="PF01757"/>
    </source>
</evidence>
<feature type="region of interest" description="Disordered" evidence="1">
    <location>
        <begin position="1"/>
        <end position="67"/>
    </location>
</feature>
<keyword evidence="2" id="KW-0812">Transmembrane</keyword>
<feature type="domain" description="Acyltransferase 3" evidence="3">
    <location>
        <begin position="520"/>
        <end position="830"/>
    </location>
</feature>
<keyword evidence="5" id="KW-1185">Reference proteome</keyword>
<feature type="transmembrane region" description="Helical" evidence="2">
    <location>
        <begin position="153"/>
        <end position="171"/>
    </location>
</feature>
<name>A0A2P4X9G1_9STRA</name>
<dbReference type="AlphaFoldDB" id="A0A2P4X9G1"/>
<keyword evidence="2" id="KW-1133">Transmembrane helix</keyword>